<comment type="caution">
    <text evidence="1">The sequence shown here is derived from an EMBL/GenBank/DDBJ whole genome shotgun (WGS) entry which is preliminary data.</text>
</comment>
<evidence type="ECO:0000313" key="1">
    <source>
        <dbReference type="EMBL" id="KAK9310535.1"/>
    </source>
</evidence>
<protein>
    <submittedName>
        <fullName evidence="1">Uncharacterized protein</fullName>
    </submittedName>
</protein>
<name>A0AAW1AKS8_9HYME</name>
<sequence length="135" mass="15806">MNSSSNFRSHAKRSHGSAVLEKYMQHISQKRMRRAEDIPNASLHKRIGKRHQRKSQEIFNSHITNYILQSMAPLRTVEEPYFLKIFDYLKIVDDGISMMSRRNLGRHIEDLYQNNVAEIKNQIGNIQYVCTTADV</sequence>
<accession>A0AAW1AKS8</accession>
<proteinExistence type="predicted"/>
<dbReference type="AlphaFoldDB" id="A0AAW1AKS8"/>
<dbReference type="EMBL" id="JAWNGG020000002">
    <property type="protein sequence ID" value="KAK9310535.1"/>
    <property type="molecule type" value="Genomic_DNA"/>
</dbReference>
<organism evidence="1 2">
    <name type="scientific">Tetragonisca angustula</name>
    <dbReference type="NCBI Taxonomy" id="166442"/>
    <lineage>
        <taxon>Eukaryota</taxon>
        <taxon>Metazoa</taxon>
        <taxon>Ecdysozoa</taxon>
        <taxon>Arthropoda</taxon>
        <taxon>Hexapoda</taxon>
        <taxon>Insecta</taxon>
        <taxon>Pterygota</taxon>
        <taxon>Neoptera</taxon>
        <taxon>Endopterygota</taxon>
        <taxon>Hymenoptera</taxon>
        <taxon>Apocrita</taxon>
        <taxon>Aculeata</taxon>
        <taxon>Apoidea</taxon>
        <taxon>Anthophila</taxon>
        <taxon>Apidae</taxon>
        <taxon>Tetragonisca</taxon>
    </lineage>
</organism>
<dbReference type="Proteomes" id="UP001432146">
    <property type="component" value="Unassembled WGS sequence"/>
</dbReference>
<evidence type="ECO:0000313" key="2">
    <source>
        <dbReference type="Proteomes" id="UP001432146"/>
    </source>
</evidence>
<dbReference type="PANTHER" id="PTHR47501">
    <property type="entry name" value="TRANSPOSASE-RELATED"/>
    <property type="match status" value="1"/>
</dbReference>
<reference evidence="1 2" key="1">
    <citation type="submission" date="2024-05" db="EMBL/GenBank/DDBJ databases">
        <title>The nuclear and mitochondrial genome assemblies of Tetragonisca angustula (Apidae: Meliponini), a tiny yet remarkable pollinator in the Neotropics.</title>
        <authorList>
            <person name="Ferrari R."/>
            <person name="Ricardo P.C."/>
            <person name="Dias F.C."/>
            <person name="Araujo N.S."/>
            <person name="Soares D.O."/>
            <person name="Zhou Q.-S."/>
            <person name="Zhu C.-D."/>
            <person name="Coutinho L."/>
            <person name="Airas M.C."/>
            <person name="Batista T.M."/>
        </authorList>
    </citation>
    <scope>NUCLEOTIDE SEQUENCE [LARGE SCALE GENOMIC DNA]</scope>
    <source>
        <strain evidence="1">ASF017062</strain>
        <tissue evidence="1">Abdomen</tissue>
    </source>
</reference>
<gene>
    <name evidence="1" type="ORF">QLX08_000116</name>
</gene>
<keyword evidence="2" id="KW-1185">Reference proteome</keyword>